<dbReference type="CDD" id="cd15489">
    <property type="entry name" value="PHD_SF"/>
    <property type="match status" value="1"/>
</dbReference>
<feature type="compositionally biased region" description="Basic residues" evidence="10">
    <location>
        <begin position="36"/>
        <end position="47"/>
    </location>
</feature>
<dbReference type="CDD" id="cd18793">
    <property type="entry name" value="SF2_C_SNF"/>
    <property type="match status" value="1"/>
</dbReference>
<dbReference type="GO" id="GO:0003677">
    <property type="term" value="F:DNA binding"/>
    <property type="evidence" value="ECO:0007669"/>
    <property type="project" value="TreeGrafter"/>
</dbReference>
<dbReference type="InterPro" id="IPR014001">
    <property type="entry name" value="Helicase_ATP-bd"/>
</dbReference>
<keyword evidence="14" id="KW-1185">Reference proteome</keyword>
<dbReference type="SMART" id="SM00487">
    <property type="entry name" value="DEXDc"/>
    <property type="match status" value="1"/>
</dbReference>
<feature type="domain" description="Helicase C-terminal" evidence="12">
    <location>
        <begin position="794"/>
        <end position="945"/>
    </location>
</feature>
<evidence type="ECO:0000256" key="6">
    <source>
        <dbReference type="ARBA" id="ARBA00022801"/>
    </source>
</evidence>
<dbReference type="KEGG" id="ure:UREG_00572"/>
<accession>C4JDU5</accession>
<evidence type="ECO:0000259" key="11">
    <source>
        <dbReference type="PROSITE" id="PS51192"/>
    </source>
</evidence>
<dbReference type="GO" id="GO:0140750">
    <property type="term" value="F:nucleosome array spacer activity"/>
    <property type="evidence" value="ECO:0007669"/>
    <property type="project" value="EnsemblFungi"/>
</dbReference>
<keyword evidence="3" id="KW-0479">Metal-binding</keyword>
<gene>
    <name evidence="13" type="ORF">UREG_00572</name>
</gene>
<dbReference type="OMA" id="PLQNNAR"/>
<protein>
    <recommendedName>
        <fullName evidence="15">Chromatin remodeling complex subunit</fullName>
    </recommendedName>
</protein>
<dbReference type="InParanoid" id="C4JDU5"/>
<dbReference type="GO" id="GO:0005524">
    <property type="term" value="F:ATP binding"/>
    <property type="evidence" value="ECO:0007669"/>
    <property type="project" value="UniProtKB-KW"/>
</dbReference>
<dbReference type="GO" id="GO:0033553">
    <property type="term" value="C:rDNA heterochromatin"/>
    <property type="evidence" value="ECO:0007669"/>
    <property type="project" value="EnsemblFungi"/>
</dbReference>
<keyword evidence="7" id="KW-0862">Zinc</keyword>
<feature type="domain" description="Helicase ATP-binding" evidence="11">
    <location>
        <begin position="489"/>
        <end position="660"/>
    </location>
</feature>
<dbReference type="PROSITE" id="PS51194">
    <property type="entry name" value="HELICASE_CTER"/>
    <property type="match status" value="1"/>
</dbReference>
<dbReference type="GO" id="GO:0030466">
    <property type="term" value="P:silent mating-type cassette heterochromatin formation"/>
    <property type="evidence" value="ECO:0007669"/>
    <property type="project" value="EnsemblFungi"/>
</dbReference>
<evidence type="ECO:0000256" key="4">
    <source>
        <dbReference type="ARBA" id="ARBA00022741"/>
    </source>
</evidence>
<dbReference type="InterPro" id="IPR056616">
    <property type="entry name" value="Chromo_MIT1"/>
</dbReference>
<dbReference type="InterPro" id="IPR013083">
    <property type="entry name" value="Znf_RING/FYVE/PHD"/>
</dbReference>
<dbReference type="InterPro" id="IPR038718">
    <property type="entry name" value="SNF2-like_sf"/>
</dbReference>
<dbReference type="Proteomes" id="UP000002058">
    <property type="component" value="Unassembled WGS sequence"/>
</dbReference>
<sequence>MQPVRRSRRLTSGPKLHAFSDLQDDSDELNGDVTLGRRRSQRVRNSRKGATSLAERKEDDISEVEVAQTGSKYSGAREVFEVLPRDNLFRTHHQQACATCLYEDPGPLVYCQGCTSSYHKTCLGPRGQRLHLVTKVNNGYFILQCRACLGTACGKDKLAPHLGNCSKCHKAGFFSSPLRPQLTARQEQTQREENGGVDPSIAVDIGQINNAENVMFRCMTCKRSWHMSHLPPKSKKTYIADSDDDNDNGSLEDDYELCKRRFSEYSRQWQCQDCLTAPGEIEALVAWRPLDLDSYTPGYTSDMLPELSKEYLVKWRKSSYFKVTWMRGDWVWGVTAAAMRKAFHKSTKSLKPCMSTEDAIPEEYLQIDIALDIRYSNVVSNRTYEIDLARIGEVVEVYAKYKGLTYEEAVWEKPPDPSNTDQWNSFQVAYANWVQGRYIQRPNRIRLKKHLLSIRSKNFGDHLVKREQPSILVGGQLMNYQLQGLNWMYELWHQQKNAILADEMGLGKTIQVIAFFATLIQDHSCWPFLVVVPNSTVPNWRSEIKRWAPSLRVVTYYGLSTSRKLVRDYEMFPDAKGGLRCHIVVTSYETMTDDQGRRVLSTIPWQGLVVDEGHRLKNDKSQLYDCLSKINFPFKLLLTGTPLQNNIRELFNLIQFCDPSKDAEELESRYQNLTADNITELHKMIFPFFLRRTKALVLDFLPPMTQIIVPVSMTIVQKKLYKSILAKNPQLIKAIFKKAGPLKQSERHNLNNILIQLRKCLCHPFVYSNAIEERGVNSTLLHRNLVEASSKLQLLELLLPKLQERGHRVLIFSQFLGFLDIIEDFLDGLGLLHLRLDGSLSSLQRQKRIDQFNAPNSPYFTFLLSTRAGGVGINLATADTVIIMDPDFNPHQDIQALSRAHRIGQQRKVLVFQLMTKGTVEEKIIQIGRKKMALDQALIGFMDAEEDAGVDLASILCHGADALFDDDDEGDVHYDHKSIEKLLEQSENTKTSDDTSAESQFSFVKVWTNESANLEDRSDEAETSTPNSTVWDKILKEREHIAEQEALAKAETLGRGKRKRQEVNYSLPESPLRQNKPDSDMEFTGAEVESDIDSLNSDISVAPEQANKRGLSSALARPYKRAKVIDLDGPVDSPSICCVACDGIHPLGHCRLKQAGVEHCGLCGIAHFGHSRTCPHLNSESQVASMLSSLKQSTEQRALVEEATKYLRGIRGDLVRRKKQKSAKGNPNGHSGGALSALPVGLIPTAPPPQPQQPVTATPPAYWNPSYCPYPPTHGAPNAYDYSATYPPRR</sequence>
<dbReference type="HOGENOM" id="CLU_000315_18_1_1"/>
<keyword evidence="5" id="KW-0863">Zinc-finger</keyword>
<dbReference type="GO" id="GO:0031934">
    <property type="term" value="C:mating-type region heterochromatin"/>
    <property type="evidence" value="ECO:0007669"/>
    <property type="project" value="EnsemblFungi"/>
</dbReference>
<dbReference type="OrthoDB" id="5857104at2759"/>
<evidence type="ECO:0000313" key="14">
    <source>
        <dbReference type="Proteomes" id="UP000002058"/>
    </source>
</evidence>
<dbReference type="InterPro" id="IPR049730">
    <property type="entry name" value="SNF2/RAD54-like_C"/>
</dbReference>
<dbReference type="GO" id="GO:0008270">
    <property type="term" value="F:zinc ion binding"/>
    <property type="evidence" value="ECO:0007669"/>
    <property type="project" value="UniProtKB-KW"/>
</dbReference>
<dbReference type="GO" id="GO:0005721">
    <property type="term" value="C:pericentric heterochromatin"/>
    <property type="evidence" value="ECO:0007669"/>
    <property type="project" value="EnsemblFungi"/>
</dbReference>
<dbReference type="Gene3D" id="3.40.50.300">
    <property type="entry name" value="P-loop containing nucleotide triphosphate hydrolases"/>
    <property type="match status" value="1"/>
</dbReference>
<evidence type="ECO:0000256" key="3">
    <source>
        <dbReference type="ARBA" id="ARBA00022723"/>
    </source>
</evidence>
<dbReference type="RefSeq" id="XP_002541058.1">
    <property type="nucleotide sequence ID" value="XM_002541012.1"/>
</dbReference>
<dbReference type="Pfam" id="PF15446">
    <property type="entry name" value="zf-PHD-like"/>
    <property type="match status" value="1"/>
</dbReference>
<dbReference type="SMART" id="SM00490">
    <property type="entry name" value="HELICc"/>
    <property type="match status" value="1"/>
</dbReference>
<keyword evidence="8" id="KW-0067">ATP-binding</keyword>
<dbReference type="GO" id="GO:0031491">
    <property type="term" value="F:nucleosome binding"/>
    <property type="evidence" value="ECO:0007669"/>
    <property type="project" value="EnsemblFungi"/>
</dbReference>
<reference evidence="14" key="1">
    <citation type="journal article" date="2009" name="Genome Res.">
        <title>Comparative genomic analyses of the human fungal pathogens Coccidioides and their relatives.</title>
        <authorList>
            <person name="Sharpton T.J."/>
            <person name="Stajich J.E."/>
            <person name="Rounsley S.D."/>
            <person name="Gardner M.J."/>
            <person name="Wortman J.R."/>
            <person name="Jordar V.S."/>
            <person name="Maiti R."/>
            <person name="Kodira C.D."/>
            <person name="Neafsey D.E."/>
            <person name="Zeng Q."/>
            <person name="Hung C.-Y."/>
            <person name="McMahan C."/>
            <person name="Muszewska A."/>
            <person name="Grynberg M."/>
            <person name="Mandel M.A."/>
            <person name="Kellner E.M."/>
            <person name="Barker B.M."/>
            <person name="Galgiani J.N."/>
            <person name="Orbach M.J."/>
            <person name="Kirkland T.N."/>
            <person name="Cole G.T."/>
            <person name="Henn M.R."/>
            <person name="Birren B.W."/>
            <person name="Taylor J.W."/>
        </authorList>
    </citation>
    <scope>NUCLEOTIDE SEQUENCE [LARGE SCALE GENOMIC DNA]</scope>
    <source>
        <strain evidence="14">UAMH 1704</strain>
    </source>
</reference>
<dbReference type="InterPro" id="IPR027417">
    <property type="entry name" value="P-loop_NTPase"/>
</dbReference>
<organism evidence="13 14">
    <name type="scientific">Uncinocarpus reesii (strain UAMH 1704)</name>
    <dbReference type="NCBI Taxonomy" id="336963"/>
    <lineage>
        <taxon>Eukaryota</taxon>
        <taxon>Fungi</taxon>
        <taxon>Dikarya</taxon>
        <taxon>Ascomycota</taxon>
        <taxon>Pezizomycotina</taxon>
        <taxon>Eurotiomycetes</taxon>
        <taxon>Eurotiomycetidae</taxon>
        <taxon>Onygenales</taxon>
        <taxon>Onygenaceae</taxon>
        <taxon>Uncinocarpus</taxon>
    </lineage>
</organism>
<dbReference type="STRING" id="336963.C4JDU5"/>
<dbReference type="eggNOG" id="KOG0383">
    <property type="taxonomic scope" value="Eukaryota"/>
</dbReference>
<dbReference type="PANTHER" id="PTHR45623">
    <property type="entry name" value="CHROMODOMAIN-HELICASE-DNA-BINDING PROTEIN 3-RELATED-RELATED"/>
    <property type="match status" value="1"/>
</dbReference>
<dbReference type="GO" id="GO:0031508">
    <property type="term" value="P:pericentric heterochromatin formation"/>
    <property type="evidence" value="ECO:0007669"/>
    <property type="project" value="EnsemblFungi"/>
</dbReference>
<dbReference type="GeneID" id="8439492"/>
<proteinExistence type="predicted"/>
<feature type="region of interest" description="Disordered" evidence="10">
    <location>
        <begin position="1"/>
        <end position="57"/>
    </location>
</feature>
<dbReference type="SMART" id="SM00249">
    <property type="entry name" value="PHD"/>
    <property type="match status" value="2"/>
</dbReference>
<dbReference type="Pfam" id="PF00176">
    <property type="entry name" value="SNF2-rel_dom"/>
    <property type="match status" value="1"/>
</dbReference>
<keyword evidence="9" id="KW-0539">Nucleus</keyword>
<feature type="region of interest" description="Disordered" evidence="10">
    <location>
        <begin position="1049"/>
        <end position="1078"/>
    </location>
</feature>
<dbReference type="GO" id="GO:0000183">
    <property type="term" value="P:rDNA heterochromatin formation"/>
    <property type="evidence" value="ECO:0007669"/>
    <property type="project" value="EnsemblFungi"/>
</dbReference>
<dbReference type="GO" id="GO:0031509">
    <property type="term" value="P:subtelomeric heterochromatin formation"/>
    <property type="evidence" value="ECO:0007669"/>
    <property type="project" value="EnsemblFungi"/>
</dbReference>
<evidence type="ECO:0000256" key="7">
    <source>
        <dbReference type="ARBA" id="ARBA00022833"/>
    </source>
</evidence>
<name>C4JDU5_UNCRE</name>
<dbReference type="GO" id="GO:1990342">
    <property type="term" value="C:heterochromatin island"/>
    <property type="evidence" value="ECO:0007669"/>
    <property type="project" value="EnsemblFungi"/>
</dbReference>
<dbReference type="SUPFAM" id="SSF52540">
    <property type="entry name" value="P-loop containing nucleoside triphosphate hydrolases"/>
    <property type="match status" value="2"/>
</dbReference>
<dbReference type="InterPro" id="IPR001965">
    <property type="entry name" value="Znf_PHD"/>
</dbReference>
<evidence type="ECO:0000259" key="12">
    <source>
        <dbReference type="PROSITE" id="PS51194"/>
    </source>
</evidence>
<dbReference type="InterPro" id="IPR016197">
    <property type="entry name" value="Chromo-like_dom_sf"/>
</dbReference>
<dbReference type="VEuPathDB" id="FungiDB:UREG_00572"/>
<feature type="region of interest" description="Disordered" evidence="10">
    <location>
        <begin position="182"/>
        <end position="201"/>
    </location>
</feature>
<evidence type="ECO:0000256" key="5">
    <source>
        <dbReference type="ARBA" id="ARBA00022771"/>
    </source>
</evidence>
<keyword evidence="6" id="KW-0378">Hydrolase</keyword>
<evidence type="ECO:0008006" key="15">
    <source>
        <dbReference type="Google" id="ProtNLM"/>
    </source>
</evidence>
<dbReference type="GO" id="GO:0016887">
    <property type="term" value="F:ATP hydrolysis activity"/>
    <property type="evidence" value="ECO:0007669"/>
    <property type="project" value="EnsemblFungi"/>
</dbReference>
<dbReference type="GO" id="GO:0042393">
    <property type="term" value="F:histone binding"/>
    <property type="evidence" value="ECO:0007669"/>
    <property type="project" value="TreeGrafter"/>
</dbReference>
<dbReference type="SUPFAM" id="SSF57903">
    <property type="entry name" value="FYVE/PHD zinc finger"/>
    <property type="match status" value="1"/>
</dbReference>
<dbReference type="InterPro" id="IPR011011">
    <property type="entry name" value="Znf_FYVE_PHD"/>
</dbReference>
<dbReference type="InterPro" id="IPR000330">
    <property type="entry name" value="SNF2_N"/>
</dbReference>
<evidence type="ECO:0000313" key="13">
    <source>
        <dbReference type="EMBL" id="EEP75725.1"/>
    </source>
</evidence>
<dbReference type="GO" id="GO:0034728">
    <property type="term" value="P:nucleosome organization"/>
    <property type="evidence" value="ECO:0007669"/>
    <property type="project" value="EnsemblFungi"/>
</dbReference>
<dbReference type="Gene3D" id="3.40.50.10810">
    <property type="entry name" value="Tandem AAA-ATPase domain"/>
    <property type="match status" value="1"/>
</dbReference>
<comment type="subcellular location">
    <subcellularLocation>
        <location evidence="1">Nucleus</location>
    </subcellularLocation>
</comment>
<evidence type="ECO:0000256" key="9">
    <source>
        <dbReference type="ARBA" id="ARBA00023242"/>
    </source>
</evidence>
<keyword evidence="4" id="KW-0547">Nucleotide-binding</keyword>
<dbReference type="Pfam" id="PF23615">
    <property type="entry name" value="Chromo_MIT1"/>
    <property type="match status" value="1"/>
</dbReference>
<evidence type="ECO:0000256" key="1">
    <source>
        <dbReference type="ARBA" id="ARBA00004123"/>
    </source>
</evidence>
<evidence type="ECO:0000256" key="2">
    <source>
        <dbReference type="ARBA" id="ARBA00011353"/>
    </source>
</evidence>
<dbReference type="InterPro" id="IPR041684">
    <property type="entry name" value="Znf-PHD-like"/>
</dbReference>
<dbReference type="SUPFAM" id="SSF54160">
    <property type="entry name" value="Chromo domain-like"/>
    <property type="match status" value="1"/>
</dbReference>
<dbReference type="GO" id="GO:0070824">
    <property type="term" value="C:SHREC complex"/>
    <property type="evidence" value="ECO:0007669"/>
    <property type="project" value="EnsemblFungi"/>
</dbReference>
<dbReference type="Pfam" id="PF00271">
    <property type="entry name" value="Helicase_C"/>
    <property type="match status" value="1"/>
</dbReference>
<dbReference type="Gene3D" id="3.30.40.10">
    <property type="entry name" value="Zinc/RING finger domain, C3HC4 (zinc finger)"/>
    <property type="match status" value="1"/>
</dbReference>
<evidence type="ECO:0000256" key="10">
    <source>
        <dbReference type="SAM" id="MobiDB-lite"/>
    </source>
</evidence>
<dbReference type="InterPro" id="IPR001650">
    <property type="entry name" value="Helicase_C-like"/>
</dbReference>
<evidence type="ECO:0000256" key="8">
    <source>
        <dbReference type="ARBA" id="ARBA00022840"/>
    </source>
</evidence>
<feature type="region of interest" description="Disordered" evidence="10">
    <location>
        <begin position="1216"/>
        <end position="1258"/>
    </location>
</feature>
<dbReference type="GO" id="GO:0140720">
    <property type="term" value="C:subtelomeric heterochromatin"/>
    <property type="evidence" value="ECO:0007669"/>
    <property type="project" value="EnsemblFungi"/>
</dbReference>
<dbReference type="PANTHER" id="PTHR45623:SF17">
    <property type="entry name" value="CHROMODOMAIN-HELICASE-DNA-BINDING PROTEIN 3-RELATED"/>
    <property type="match status" value="1"/>
</dbReference>
<dbReference type="InterPro" id="IPR040934">
    <property type="entry name" value="Znf-CCCH_6"/>
</dbReference>
<dbReference type="PROSITE" id="PS51192">
    <property type="entry name" value="HELICASE_ATP_BIND_1"/>
    <property type="match status" value="1"/>
</dbReference>
<dbReference type="EMBL" id="CH476615">
    <property type="protein sequence ID" value="EEP75725.1"/>
    <property type="molecule type" value="Genomic_DNA"/>
</dbReference>
<dbReference type="Pfam" id="PF18585">
    <property type="entry name" value="zf-CCCH_6"/>
    <property type="match status" value="1"/>
</dbReference>
<comment type="subunit">
    <text evidence="2">Component of the NuA4 histone acetyltransferase complex.</text>
</comment>